<evidence type="ECO:0000256" key="1">
    <source>
        <dbReference type="ARBA" id="ARBA00022630"/>
    </source>
</evidence>
<protein>
    <submittedName>
        <fullName evidence="6">tRNA-dihydrouridine synthase DusB</fullName>
    </submittedName>
</protein>
<reference evidence="6" key="1">
    <citation type="submission" date="2018-06" db="EMBL/GenBank/DDBJ databases">
        <authorList>
            <person name="Zhirakovskaya E."/>
        </authorList>
    </citation>
    <scope>NUCLEOTIDE SEQUENCE</scope>
</reference>
<dbReference type="Gene3D" id="3.20.20.70">
    <property type="entry name" value="Aldolase class I"/>
    <property type="match status" value="1"/>
</dbReference>
<dbReference type="InterPro" id="IPR013785">
    <property type="entry name" value="Aldolase_TIM"/>
</dbReference>
<dbReference type="GO" id="GO:0017150">
    <property type="term" value="F:tRNA dihydrouridine synthase activity"/>
    <property type="evidence" value="ECO:0007669"/>
    <property type="project" value="InterPro"/>
</dbReference>
<gene>
    <name evidence="6" type="ORF">MNBD_DELTA03-1134</name>
</gene>
<dbReference type="EMBL" id="UOEX01000436">
    <property type="protein sequence ID" value="VAW42359.1"/>
    <property type="molecule type" value="Genomic_DNA"/>
</dbReference>
<accession>A0A3B0VZE8</accession>
<name>A0A3B0VZE8_9ZZZZ</name>
<dbReference type="GO" id="GO:0003723">
    <property type="term" value="F:RNA binding"/>
    <property type="evidence" value="ECO:0007669"/>
    <property type="project" value="TreeGrafter"/>
</dbReference>
<organism evidence="6">
    <name type="scientific">hydrothermal vent metagenome</name>
    <dbReference type="NCBI Taxonomy" id="652676"/>
    <lineage>
        <taxon>unclassified sequences</taxon>
        <taxon>metagenomes</taxon>
        <taxon>ecological metagenomes</taxon>
    </lineage>
</organism>
<evidence type="ECO:0000256" key="4">
    <source>
        <dbReference type="ARBA" id="ARBA00023002"/>
    </source>
</evidence>
<dbReference type="Pfam" id="PF01207">
    <property type="entry name" value="Dus"/>
    <property type="match status" value="1"/>
</dbReference>
<keyword evidence="2" id="KW-0288">FMN</keyword>
<dbReference type="GO" id="GO:0050660">
    <property type="term" value="F:flavin adenine dinucleotide binding"/>
    <property type="evidence" value="ECO:0007669"/>
    <property type="project" value="InterPro"/>
</dbReference>
<evidence type="ECO:0000313" key="6">
    <source>
        <dbReference type="EMBL" id="VAW42359.1"/>
    </source>
</evidence>
<dbReference type="CDD" id="cd02801">
    <property type="entry name" value="DUS_like_FMN"/>
    <property type="match status" value="1"/>
</dbReference>
<evidence type="ECO:0000256" key="3">
    <source>
        <dbReference type="ARBA" id="ARBA00022694"/>
    </source>
</evidence>
<feature type="domain" description="DUS-like FMN-binding" evidence="5">
    <location>
        <begin position="19"/>
        <end position="262"/>
    </location>
</feature>
<proteinExistence type="predicted"/>
<keyword evidence="4" id="KW-0560">Oxidoreductase</keyword>
<dbReference type="PIRSF" id="PIRSF006621">
    <property type="entry name" value="Dus"/>
    <property type="match status" value="1"/>
</dbReference>
<keyword evidence="3" id="KW-0819">tRNA processing</keyword>
<dbReference type="SUPFAM" id="SSF51395">
    <property type="entry name" value="FMN-linked oxidoreductases"/>
    <property type="match status" value="1"/>
</dbReference>
<dbReference type="AlphaFoldDB" id="A0A3B0VZE8"/>
<dbReference type="PANTHER" id="PTHR45846:SF1">
    <property type="entry name" value="TRNA-DIHYDROURIDINE(47) SYNTHASE [NAD(P)(+)]-LIKE"/>
    <property type="match status" value="1"/>
</dbReference>
<dbReference type="InterPro" id="IPR035587">
    <property type="entry name" value="DUS-like_FMN-bd"/>
</dbReference>
<dbReference type="PANTHER" id="PTHR45846">
    <property type="entry name" value="TRNA-DIHYDROURIDINE(47) SYNTHASE [NAD(P)(+)]-LIKE"/>
    <property type="match status" value="1"/>
</dbReference>
<dbReference type="InterPro" id="IPR001269">
    <property type="entry name" value="DUS_fam"/>
</dbReference>
<evidence type="ECO:0000259" key="5">
    <source>
        <dbReference type="Pfam" id="PF01207"/>
    </source>
</evidence>
<sequence length="320" mass="35924">MPLLSPFKIGRTTIEPPLILAPMAGISHSPFRRLVAGFKPPGLFFSEMLSARHLPYDVKKKSPWLQSSDIEHPMAWQIVAPNPEEAALGAAHLTQAEIIDLNLACPAPNIARRRAGGHLLSDLKLTDAIIKAVRQAVPQAMTVKIRLGRKPDLIFLKELAAVIEGNGVDAVTLHPRLTTEKLKRRARWEYIGHLKEMVKIPVIGNGDVNSREDCLKMTAQTGCDGVMIGRAAVRRPWIFAEICGIEQIISPEFLLRTYEELFNEIINFFPPRMAIGRIKEFTWHFSTNLKFGHRLAARLQSLKDLDACLDFIRENFIKAC</sequence>
<keyword evidence="1" id="KW-0285">Flavoprotein</keyword>
<evidence type="ECO:0000256" key="2">
    <source>
        <dbReference type="ARBA" id="ARBA00022643"/>
    </source>
</evidence>